<sequence>MRSILKFVWNMFSNPKKLVVVLGATGAGKSKLALDIATRCHGEIISVDSMQVYKGLDIVTNKVSKEELEMCRHHMIGFLDPRNEFTIVDFQEQTLKLIDEIQSRKKIPILVGGTNYYVQSILWDLLLKTKCNSQFSEENETERKEMWETESSVLHKMLMEVDPASAKVIHPKDKRKIVRALEVFKQTGKLQSNLIEEQRRQTGGGSLGGPLRFPGACLLWVQSEPDVLRERIYKRVEKMIDQGLLKELKDFHEDFNKERLAKGLEPDYEHGIFQSIGFKEFHDYLTADATTEEKMKEKMLEEATEQMKLATWQYAKYQMKFIRKRIVNRSNALPVYPLDATDPTLWEENVLYPSLKVLTSCDVFDFGNAVPQQTKVVEPLAKSTESDSDGKTLHTCNLCGGLTMTKNNWEGHLQSKRHKNNFGKWKKSLSDTSAILETRRQQLTTVDPNGQTE</sequence>
<dbReference type="PANTHER" id="PTHR11088">
    <property type="entry name" value="TRNA DIMETHYLALLYLTRANSFERASE"/>
    <property type="match status" value="1"/>
</dbReference>
<comment type="similarity">
    <text evidence="1 5">Belongs to the IPP transferase family.</text>
</comment>
<keyword evidence="7" id="KW-1185">Reference proteome</keyword>
<organism evidence="6 7">
    <name type="scientific">Ciona savignyi</name>
    <name type="common">Pacific transparent sea squirt</name>
    <dbReference type="NCBI Taxonomy" id="51511"/>
    <lineage>
        <taxon>Eukaryota</taxon>
        <taxon>Metazoa</taxon>
        <taxon>Chordata</taxon>
        <taxon>Tunicata</taxon>
        <taxon>Ascidiacea</taxon>
        <taxon>Phlebobranchia</taxon>
        <taxon>Cionidae</taxon>
        <taxon>Ciona</taxon>
    </lineage>
</organism>
<dbReference type="GO" id="GO:0005524">
    <property type="term" value="F:ATP binding"/>
    <property type="evidence" value="ECO:0007669"/>
    <property type="project" value="UniProtKB-KW"/>
</dbReference>
<dbReference type="InParanoid" id="H2YDP6"/>
<dbReference type="Proteomes" id="UP000007875">
    <property type="component" value="Unassembled WGS sequence"/>
</dbReference>
<dbReference type="GeneTree" id="ENSGT00390000015214"/>
<evidence type="ECO:0000256" key="5">
    <source>
        <dbReference type="RuleBase" id="RU003785"/>
    </source>
</evidence>
<evidence type="ECO:0000256" key="1">
    <source>
        <dbReference type="ARBA" id="ARBA00005842"/>
    </source>
</evidence>
<dbReference type="InterPro" id="IPR036236">
    <property type="entry name" value="Znf_C2H2_sf"/>
</dbReference>
<dbReference type="Pfam" id="PF01715">
    <property type="entry name" value="IPPT"/>
    <property type="match status" value="1"/>
</dbReference>
<evidence type="ECO:0000256" key="4">
    <source>
        <dbReference type="ARBA" id="ARBA00022840"/>
    </source>
</evidence>
<evidence type="ECO:0008006" key="8">
    <source>
        <dbReference type="Google" id="ProtNLM"/>
    </source>
</evidence>
<proteinExistence type="inferred from homology"/>
<dbReference type="Gene3D" id="1.10.20.140">
    <property type="match status" value="1"/>
</dbReference>
<dbReference type="SUPFAM" id="SSF57667">
    <property type="entry name" value="beta-beta-alpha zinc fingers"/>
    <property type="match status" value="1"/>
</dbReference>
<dbReference type="Gene3D" id="3.40.50.300">
    <property type="entry name" value="P-loop containing nucleotide triphosphate hydrolases"/>
    <property type="match status" value="1"/>
</dbReference>
<evidence type="ECO:0000256" key="3">
    <source>
        <dbReference type="ARBA" id="ARBA00022741"/>
    </source>
</evidence>
<dbReference type="GO" id="GO:0005739">
    <property type="term" value="C:mitochondrion"/>
    <property type="evidence" value="ECO:0007669"/>
    <property type="project" value="TreeGrafter"/>
</dbReference>
<dbReference type="SUPFAM" id="SSF52540">
    <property type="entry name" value="P-loop containing nucleoside triphosphate hydrolases"/>
    <property type="match status" value="1"/>
</dbReference>
<accession>H2YDP6</accession>
<dbReference type="HOGENOM" id="CLU_032616_2_1_1"/>
<dbReference type="Ensembl" id="ENSCSAVT00000003497.1">
    <property type="protein sequence ID" value="ENSCSAVP00000003444.1"/>
    <property type="gene ID" value="ENSCSAVG00000002050.1"/>
</dbReference>
<dbReference type="HAMAP" id="MF_00185">
    <property type="entry name" value="IPP_trans"/>
    <property type="match status" value="1"/>
</dbReference>
<dbReference type="InterPro" id="IPR039657">
    <property type="entry name" value="Dimethylallyltransferase"/>
</dbReference>
<reference evidence="6" key="3">
    <citation type="submission" date="2025-09" db="UniProtKB">
        <authorList>
            <consortium name="Ensembl"/>
        </authorList>
    </citation>
    <scope>IDENTIFICATION</scope>
</reference>
<keyword evidence="3 5" id="KW-0547">Nucleotide-binding</keyword>
<dbReference type="GO" id="GO:0006400">
    <property type="term" value="P:tRNA modification"/>
    <property type="evidence" value="ECO:0007669"/>
    <property type="project" value="TreeGrafter"/>
</dbReference>
<dbReference type="OMA" id="WGLHLKS"/>
<keyword evidence="4 5" id="KW-0067">ATP-binding</keyword>
<dbReference type="GO" id="GO:0052381">
    <property type="term" value="F:tRNA dimethylallyltransferase activity"/>
    <property type="evidence" value="ECO:0007669"/>
    <property type="project" value="InterPro"/>
</dbReference>
<keyword evidence="2 5" id="KW-0808">Transferase</keyword>
<dbReference type="InterPro" id="IPR018022">
    <property type="entry name" value="IPT"/>
</dbReference>
<evidence type="ECO:0000256" key="2">
    <source>
        <dbReference type="ARBA" id="ARBA00022679"/>
    </source>
</evidence>
<reference evidence="7" key="1">
    <citation type="submission" date="2003-08" db="EMBL/GenBank/DDBJ databases">
        <authorList>
            <person name="Birren B."/>
            <person name="Nusbaum C."/>
            <person name="Abebe A."/>
            <person name="Abouelleil A."/>
            <person name="Adekoya E."/>
            <person name="Ait-zahra M."/>
            <person name="Allen N."/>
            <person name="Allen T."/>
            <person name="An P."/>
            <person name="Anderson M."/>
            <person name="Anderson S."/>
            <person name="Arachchi H."/>
            <person name="Armbruster J."/>
            <person name="Bachantsang P."/>
            <person name="Baldwin J."/>
            <person name="Barry A."/>
            <person name="Bayul T."/>
            <person name="Blitshsteyn B."/>
            <person name="Bloom T."/>
            <person name="Blye J."/>
            <person name="Boguslavskiy L."/>
            <person name="Borowsky M."/>
            <person name="Boukhgalter B."/>
            <person name="Brunache A."/>
            <person name="Butler J."/>
            <person name="Calixte N."/>
            <person name="Calvo S."/>
            <person name="Camarata J."/>
            <person name="Campo K."/>
            <person name="Chang J."/>
            <person name="Cheshatsang Y."/>
            <person name="Citroen M."/>
            <person name="Collymore A."/>
            <person name="Considine T."/>
            <person name="Cook A."/>
            <person name="Cooke P."/>
            <person name="Corum B."/>
            <person name="Cuomo C."/>
            <person name="David R."/>
            <person name="Dawoe T."/>
            <person name="Degray S."/>
            <person name="Dodge S."/>
            <person name="Dooley K."/>
            <person name="Dorje P."/>
            <person name="Dorjee K."/>
            <person name="Dorris L."/>
            <person name="Duffey N."/>
            <person name="Dupes A."/>
            <person name="Elkins T."/>
            <person name="Engels R."/>
            <person name="Erickson J."/>
            <person name="Farina A."/>
            <person name="Faro S."/>
            <person name="Ferreira P."/>
            <person name="Fischer H."/>
            <person name="Fitzgerald M."/>
            <person name="Foley K."/>
            <person name="Gage D."/>
            <person name="Galagan J."/>
            <person name="Gearin G."/>
            <person name="Gnerre S."/>
            <person name="Gnirke A."/>
            <person name="Goyette A."/>
            <person name="Graham J."/>
            <person name="Grandbois E."/>
            <person name="Gyaltsen K."/>
            <person name="Hafez N."/>
            <person name="Hagopian D."/>
            <person name="Hagos B."/>
            <person name="Hall J."/>
            <person name="Hatcher B."/>
            <person name="Heller A."/>
            <person name="Higgins H."/>
            <person name="Honan T."/>
            <person name="Horn A."/>
            <person name="Houde N."/>
            <person name="Hughes L."/>
            <person name="Hulme W."/>
            <person name="Husby E."/>
            <person name="Iliev I."/>
            <person name="Jaffe D."/>
            <person name="Jones C."/>
            <person name="Kamal M."/>
            <person name="Kamat A."/>
            <person name="Kamvysselis M."/>
            <person name="Karlsson E."/>
            <person name="Kells C."/>
            <person name="Kieu A."/>
            <person name="Kisner P."/>
            <person name="Kodira C."/>
            <person name="Kulbokas E."/>
            <person name="Labutti K."/>
            <person name="Lama D."/>
            <person name="Landers T."/>
            <person name="Leger J."/>
            <person name="Levine S."/>
            <person name="Lewis D."/>
            <person name="Lewis T."/>
            <person name="Lindblad-toh K."/>
            <person name="Liu X."/>
            <person name="Lokyitsang T."/>
            <person name="Lokyitsang Y."/>
            <person name="Lucien O."/>
            <person name="Lui A."/>
            <person name="Ma L.J."/>
            <person name="Mabbitt R."/>
            <person name="Macdonald J."/>
            <person name="Maclean C."/>
            <person name="Major J."/>
            <person name="Manning J."/>
            <person name="Marabella R."/>
            <person name="Maru K."/>
            <person name="Matthews C."/>
            <person name="Mauceli E."/>
            <person name="Mccarthy M."/>
            <person name="Mcdonough S."/>
            <person name="Mcghee T."/>
            <person name="Meldrim J."/>
            <person name="Meneus L."/>
            <person name="Mesirov J."/>
            <person name="Mihalev A."/>
            <person name="Mihova T."/>
            <person name="Mikkelsen T."/>
            <person name="Mlenga V."/>
            <person name="Moru K."/>
            <person name="Mozes J."/>
            <person name="Mulrain L."/>
            <person name="Munson G."/>
            <person name="Naylor J."/>
            <person name="Newes C."/>
            <person name="Nguyen C."/>
            <person name="Nguyen N."/>
            <person name="Nguyen T."/>
            <person name="Nicol R."/>
            <person name="Nielsen C."/>
            <person name="Nizzari M."/>
            <person name="Norbu C."/>
            <person name="Norbu N."/>
            <person name="O'donnell P."/>
            <person name="Okoawo O."/>
            <person name="O'leary S."/>
            <person name="Omotosho B."/>
            <person name="O'neill K."/>
            <person name="Osman S."/>
            <person name="Parker S."/>
            <person name="Perrin D."/>
            <person name="Phunkhang P."/>
            <person name="Piqani B."/>
            <person name="Purcell S."/>
            <person name="Rachupka T."/>
            <person name="Ramasamy U."/>
            <person name="Rameau R."/>
            <person name="Ray V."/>
            <person name="Raymond C."/>
            <person name="Retta R."/>
            <person name="Richardson S."/>
            <person name="Rise C."/>
            <person name="Rodriguez J."/>
            <person name="Rogers J."/>
            <person name="Rogov P."/>
            <person name="Rutman M."/>
            <person name="Schupbach R."/>
            <person name="Seaman C."/>
            <person name="Settipalli S."/>
            <person name="Sharpe T."/>
            <person name="Sheridan J."/>
            <person name="Sherpa N."/>
            <person name="Shi J."/>
            <person name="Smirnov S."/>
            <person name="Smith C."/>
            <person name="Sougnez C."/>
            <person name="Spencer B."/>
            <person name="Stalker J."/>
            <person name="Stange-thomann N."/>
            <person name="Stavropoulos S."/>
            <person name="Stetson K."/>
            <person name="Stone C."/>
            <person name="Stone S."/>
            <person name="Stubbs M."/>
            <person name="Talamas J."/>
            <person name="Tchuinga P."/>
            <person name="Tenzing P."/>
            <person name="Tesfaye S."/>
            <person name="Theodore J."/>
            <person name="Thoulutsang Y."/>
            <person name="Topham K."/>
            <person name="Towey S."/>
            <person name="Tsamla T."/>
            <person name="Tsomo N."/>
            <person name="Vallee D."/>
            <person name="Vassiliev H."/>
            <person name="Venkataraman V."/>
            <person name="Vinson J."/>
            <person name="Vo A."/>
            <person name="Wade C."/>
            <person name="Wang S."/>
            <person name="Wangchuk T."/>
            <person name="Wangdi T."/>
            <person name="Whittaker C."/>
            <person name="Wilkinson J."/>
            <person name="Wu Y."/>
            <person name="Wyman D."/>
            <person name="Yadav S."/>
            <person name="Yang S."/>
            <person name="Yang X."/>
            <person name="Yeager S."/>
            <person name="Yee E."/>
            <person name="Young G."/>
            <person name="Zainoun J."/>
            <person name="Zembeck L."/>
            <person name="Zimmer A."/>
            <person name="Zody M."/>
            <person name="Lander E."/>
        </authorList>
    </citation>
    <scope>NUCLEOTIDE SEQUENCE [LARGE SCALE GENOMIC DNA]</scope>
</reference>
<protein>
    <recommendedName>
        <fullName evidence="8">tRNA dimethylallyltransferase</fullName>
    </recommendedName>
</protein>
<evidence type="ECO:0000313" key="7">
    <source>
        <dbReference type="Proteomes" id="UP000007875"/>
    </source>
</evidence>
<dbReference type="eggNOG" id="KOG1384">
    <property type="taxonomic scope" value="Eukaryota"/>
</dbReference>
<evidence type="ECO:0000313" key="6">
    <source>
        <dbReference type="Ensembl" id="ENSCSAVP00000003444.1"/>
    </source>
</evidence>
<dbReference type="AlphaFoldDB" id="H2YDP6"/>
<reference evidence="6" key="2">
    <citation type="submission" date="2025-08" db="UniProtKB">
        <authorList>
            <consortium name="Ensembl"/>
        </authorList>
    </citation>
    <scope>IDENTIFICATION</scope>
</reference>
<dbReference type="NCBIfam" id="TIGR00174">
    <property type="entry name" value="miaA"/>
    <property type="match status" value="1"/>
</dbReference>
<name>H2YDP6_CIOSA</name>
<dbReference type="PANTHER" id="PTHR11088:SF89">
    <property type="entry name" value="TRNA DIMETHYLALLYLTRANSFERASE"/>
    <property type="match status" value="1"/>
</dbReference>
<dbReference type="InterPro" id="IPR027417">
    <property type="entry name" value="P-loop_NTPase"/>
</dbReference>
<dbReference type="STRING" id="51511.ENSCSAVP00000003444"/>